<evidence type="ECO:0000313" key="2">
    <source>
        <dbReference type="Proteomes" id="UP000225322"/>
    </source>
</evidence>
<proteinExistence type="predicted"/>
<name>A0A0K1LMR3_9CAUD</name>
<reference evidence="1" key="1">
    <citation type="journal article" date="2015" name="Genome Announc.">
        <title>Complete Genome Sequence of Caulobacter crescentus Siphophage Sansa.</title>
        <authorList>
            <person name="Vara L."/>
            <person name="Kane A.A."/>
            <person name="Cahill J.L."/>
            <person name="Rasche E.S."/>
            <person name="Kuty Everett G.F."/>
        </authorList>
    </citation>
    <scope>NUCLEOTIDE SEQUENCE [LARGE SCALE GENOMIC DNA]</scope>
</reference>
<protein>
    <submittedName>
        <fullName evidence="1">Uncharacterized protein</fullName>
    </submittedName>
</protein>
<sequence length="191" mass="21195">MRDIIIKAIRDAIESESASKIGATAFEGGEDGPKTVYLYVDIQELDLGVIADEILSQPIDWSPFEDDIDEAIQDSIDQDWTSRIAAKAVIRKLQELKIIPPAAPVFTIAEKDIPVRVYQLPPKLTAGFCFGGGNPISFLNVDWFNIPAGMQIPDREQLAAMIRSKGYYHPAARFMVMVDEPGEIFIIEKAV</sequence>
<dbReference type="Proteomes" id="UP000225322">
    <property type="component" value="Segment"/>
</dbReference>
<gene>
    <name evidence="1" type="ORF">CPT_Sansa94</name>
</gene>
<keyword evidence="2" id="KW-1185">Reference proteome</keyword>
<dbReference type="EMBL" id="KT001913">
    <property type="protein sequence ID" value="AKU43498.1"/>
    <property type="molecule type" value="Genomic_DNA"/>
</dbReference>
<accession>A0A0K1LMR3</accession>
<organism evidence="1 2">
    <name type="scientific">Caulobacter phage Sansa</name>
    <dbReference type="NCBI Taxonomy" id="1675600"/>
    <lineage>
        <taxon>Viruses</taxon>
        <taxon>Duplodnaviria</taxon>
        <taxon>Heunggongvirae</taxon>
        <taxon>Uroviricota</taxon>
        <taxon>Caudoviricetes</taxon>
        <taxon>Sansavirus</taxon>
        <taxon>Sansavirus sansa</taxon>
        <taxon>Caulobacter virus Sansa</taxon>
    </lineage>
</organism>
<evidence type="ECO:0000313" key="1">
    <source>
        <dbReference type="EMBL" id="AKU43498.1"/>
    </source>
</evidence>